<keyword evidence="6" id="KW-1185">Reference proteome</keyword>
<proteinExistence type="predicted"/>
<comment type="caution">
    <text evidence="5">The sequence shown here is derived from an EMBL/GenBank/DDBJ whole genome shotgun (WGS) entry which is preliminary data.</text>
</comment>
<evidence type="ECO:0000256" key="2">
    <source>
        <dbReference type="ARBA" id="ARBA00023136"/>
    </source>
</evidence>
<dbReference type="Proteomes" id="UP001152523">
    <property type="component" value="Unassembled WGS sequence"/>
</dbReference>
<keyword evidence="4" id="KW-0812">Transmembrane</keyword>
<protein>
    <recommendedName>
        <fullName evidence="7">Late embryogenesis abundant protein LEA-2 subgroup domain-containing protein</fullName>
    </recommendedName>
</protein>
<evidence type="ECO:0000313" key="5">
    <source>
        <dbReference type="EMBL" id="CAH9071455.1"/>
    </source>
</evidence>
<reference evidence="5" key="1">
    <citation type="submission" date="2022-07" db="EMBL/GenBank/DDBJ databases">
        <authorList>
            <person name="Macas J."/>
            <person name="Novak P."/>
            <person name="Neumann P."/>
        </authorList>
    </citation>
    <scope>NUCLEOTIDE SEQUENCE</scope>
</reference>
<evidence type="ECO:0000256" key="1">
    <source>
        <dbReference type="ARBA" id="ARBA00004370"/>
    </source>
</evidence>
<dbReference type="AlphaFoldDB" id="A0AAV0CBT7"/>
<feature type="transmembrane region" description="Helical" evidence="4">
    <location>
        <begin position="77"/>
        <end position="104"/>
    </location>
</feature>
<dbReference type="GO" id="GO:0005886">
    <property type="term" value="C:plasma membrane"/>
    <property type="evidence" value="ECO:0007669"/>
    <property type="project" value="TreeGrafter"/>
</dbReference>
<dbReference type="InterPro" id="IPR044839">
    <property type="entry name" value="NDR1-like"/>
</dbReference>
<sequence>MTSSESFSFFSPEEHSSPRLMLPPPPPGIKLPPSFKQPPSPGNRLQTPYKNNNKVSKKSADEYPIIRIKSCNRTNPLVWCIAISCLIFSLLLIFSGVATLVIFLSVKPRTPVFDTPAGTLNFVYINSLQFVNGEISFLANFTNPNRRLNVRYESLEIELYFYDSLIATQFIEPFSGGKGEVKMVQVNLISSLVYLPPNHALGLQKQVMNNRVVFNIKAVFKVRANMGPVHYSYWLHGRCQVEMTGPPNGFLTAHKCITKR</sequence>
<feature type="compositionally biased region" description="Low complexity" evidence="3">
    <location>
        <begin position="1"/>
        <end position="11"/>
    </location>
</feature>
<keyword evidence="4" id="KW-1133">Transmembrane helix</keyword>
<accession>A0AAV0CBT7</accession>
<evidence type="ECO:0000256" key="3">
    <source>
        <dbReference type="SAM" id="MobiDB-lite"/>
    </source>
</evidence>
<gene>
    <name evidence="5" type="ORF">CEPIT_LOCUS3893</name>
</gene>
<dbReference type="PANTHER" id="PTHR31234">
    <property type="entry name" value="LATE EMBRYOGENESIS ABUNDANT (LEA) HYDROXYPROLINE-RICH GLYCOPROTEIN FAMILY"/>
    <property type="match status" value="1"/>
</dbReference>
<feature type="compositionally biased region" description="Polar residues" evidence="3">
    <location>
        <begin position="43"/>
        <end position="54"/>
    </location>
</feature>
<evidence type="ECO:0000313" key="6">
    <source>
        <dbReference type="Proteomes" id="UP001152523"/>
    </source>
</evidence>
<comment type="subcellular location">
    <subcellularLocation>
        <location evidence="1">Membrane</location>
    </subcellularLocation>
</comment>
<dbReference type="PANTHER" id="PTHR31234:SF42">
    <property type="entry name" value="LATE EMBRYOGENESIS ABUNDANT (LEA) HYDROXYPROLINE-RICH GLYCOPROTEIN FAMILY"/>
    <property type="match status" value="1"/>
</dbReference>
<feature type="region of interest" description="Disordered" evidence="3">
    <location>
        <begin position="1"/>
        <end position="56"/>
    </location>
</feature>
<dbReference type="GO" id="GO:0098542">
    <property type="term" value="P:defense response to other organism"/>
    <property type="evidence" value="ECO:0007669"/>
    <property type="project" value="InterPro"/>
</dbReference>
<name>A0AAV0CBT7_9ASTE</name>
<dbReference type="EMBL" id="CAMAPF010000020">
    <property type="protein sequence ID" value="CAH9071455.1"/>
    <property type="molecule type" value="Genomic_DNA"/>
</dbReference>
<organism evidence="5 6">
    <name type="scientific">Cuscuta epithymum</name>
    <dbReference type="NCBI Taxonomy" id="186058"/>
    <lineage>
        <taxon>Eukaryota</taxon>
        <taxon>Viridiplantae</taxon>
        <taxon>Streptophyta</taxon>
        <taxon>Embryophyta</taxon>
        <taxon>Tracheophyta</taxon>
        <taxon>Spermatophyta</taxon>
        <taxon>Magnoliopsida</taxon>
        <taxon>eudicotyledons</taxon>
        <taxon>Gunneridae</taxon>
        <taxon>Pentapetalae</taxon>
        <taxon>asterids</taxon>
        <taxon>lamiids</taxon>
        <taxon>Solanales</taxon>
        <taxon>Convolvulaceae</taxon>
        <taxon>Cuscuteae</taxon>
        <taxon>Cuscuta</taxon>
        <taxon>Cuscuta subgen. Cuscuta</taxon>
    </lineage>
</organism>
<evidence type="ECO:0008006" key="7">
    <source>
        <dbReference type="Google" id="ProtNLM"/>
    </source>
</evidence>
<evidence type="ECO:0000256" key="4">
    <source>
        <dbReference type="SAM" id="Phobius"/>
    </source>
</evidence>
<feature type="compositionally biased region" description="Pro residues" evidence="3">
    <location>
        <begin position="21"/>
        <end position="41"/>
    </location>
</feature>
<keyword evidence="2 4" id="KW-0472">Membrane</keyword>